<evidence type="ECO:0000313" key="2">
    <source>
        <dbReference type="Proteomes" id="UP000177481"/>
    </source>
</evidence>
<name>A0A1F5EBI1_9BACT</name>
<reference evidence="1 2" key="1">
    <citation type="journal article" date="2016" name="Nat. Commun.">
        <title>Thousands of microbial genomes shed light on interconnected biogeochemical processes in an aquifer system.</title>
        <authorList>
            <person name="Anantharaman K."/>
            <person name="Brown C.T."/>
            <person name="Hug L.A."/>
            <person name="Sharon I."/>
            <person name="Castelle C.J."/>
            <person name="Probst A.J."/>
            <person name="Thomas B.C."/>
            <person name="Singh A."/>
            <person name="Wilkins M.J."/>
            <person name="Karaoz U."/>
            <person name="Brodie E.L."/>
            <person name="Williams K.H."/>
            <person name="Hubbard S.S."/>
            <person name="Banfield J.F."/>
        </authorList>
    </citation>
    <scope>NUCLEOTIDE SEQUENCE [LARGE SCALE GENOMIC DNA]</scope>
</reference>
<proteinExistence type="predicted"/>
<comment type="caution">
    <text evidence="1">The sequence shown here is derived from an EMBL/GenBank/DDBJ whole genome shotgun (WGS) entry which is preliminary data.</text>
</comment>
<dbReference type="Proteomes" id="UP000177481">
    <property type="component" value="Unassembled WGS sequence"/>
</dbReference>
<dbReference type="EMBL" id="MEZX01000002">
    <property type="protein sequence ID" value="OGD64723.1"/>
    <property type="molecule type" value="Genomic_DNA"/>
</dbReference>
<dbReference type="STRING" id="1797471.A3A71_01565"/>
<dbReference type="AlphaFoldDB" id="A0A1F5EBI1"/>
<gene>
    <name evidence="1" type="ORF">A3A71_01565</name>
</gene>
<organism evidence="1 2">
    <name type="scientific">Candidatus Berkelbacteria bacterium RIFCSPLOWO2_01_FULL_50_28</name>
    <dbReference type="NCBI Taxonomy" id="1797471"/>
    <lineage>
        <taxon>Bacteria</taxon>
        <taxon>Candidatus Berkelbacteria</taxon>
    </lineage>
</organism>
<accession>A0A1F5EBI1</accession>
<protein>
    <submittedName>
        <fullName evidence="1">Uncharacterized protein</fullName>
    </submittedName>
</protein>
<sequence>MNTLLIALVLTSAQMPTDPNQYLHPRLLITMQPPTIRALADKANGEAKEIFRIRVRSAPTYVADVDEAGFNGDANNPGRRLHFGEYSLTFRSQTEITEAGKTSRGFFVFVATNRLGESLQIAGGDGDLGNAQQLIVSFGDGAKLARFLRGGMTIWVYPNLPVD</sequence>
<evidence type="ECO:0000313" key="1">
    <source>
        <dbReference type="EMBL" id="OGD64723.1"/>
    </source>
</evidence>